<dbReference type="STRING" id="40149.A0A0E0DGX5"/>
<accession>A0A0E0DGX5</accession>
<dbReference type="AlphaFoldDB" id="A0A0E0DGX5"/>
<keyword evidence="2" id="KW-1185">Reference proteome</keyword>
<evidence type="ECO:0000313" key="1">
    <source>
        <dbReference type="EnsemblPlants" id="OMERI04G17690.1"/>
    </source>
</evidence>
<dbReference type="Proteomes" id="UP000008021">
    <property type="component" value="Chromosome 4"/>
</dbReference>
<protein>
    <submittedName>
        <fullName evidence="1">Uncharacterized protein</fullName>
    </submittedName>
</protein>
<sequence>MGLSSGATRRRAAAAGAALRAVGHGVAASRIPIRVAMAAALWSELGGTLWSELGATGSRWGRSWSRPAGVELGSGRGEELGAAGGWRGRLERMLRSVKSMATVVGRAWSWPALVTARRFLVVAVVPVGCCRRRSRRDGLAL</sequence>
<dbReference type="EnsemblPlants" id="OMERI04G17690.1">
    <property type="protein sequence ID" value="OMERI04G17690.1"/>
    <property type="gene ID" value="OMERI04G17690"/>
</dbReference>
<dbReference type="HOGENOM" id="CLU_1828393_0_0_1"/>
<reference evidence="1" key="1">
    <citation type="submission" date="2015-04" db="UniProtKB">
        <authorList>
            <consortium name="EnsemblPlants"/>
        </authorList>
    </citation>
    <scope>IDENTIFICATION</scope>
</reference>
<organism evidence="1">
    <name type="scientific">Oryza meridionalis</name>
    <dbReference type="NCBI Taxonomy" id="40149"/>
    <lineage>
        <taxon>Eukaryota</taxon>
        <taxon>Viridiplantae</taxon>
        <taxon>Streptophyta</taxon>
        <taxon>Embryophyta</taxon>
        <taxon>Tracheophyta</taxon>
        <taxon>Spermatophyta</taxon>
        <taxon>Magnoliopsida</taxon>
        <taxon>Liliopsida</taxon>
        <taxon>Poales</taxon>
        <taxon>Poaceae</taxon>
        <taxon>BOP clade</taxon>
        <taxon>Oryzoideae</taxon>
        <taxon>Oryzeae</taxon>
        <taxon>Oryzinae</taxon>
        <taxon>Oryza</taxon>
    </lineage>
</organism>
<name>A0A0E0DGX5_9ORYZ</name>
<reference evidence="1" key="2">
    <citation type="submission" date="2018-05" db="EMBL/GenBank/DDBJ databases">
        <title>OmerRS3 (Oryza meridionalis Reference Sequence Version 3).</title>
        <authorList>
            <person name="Zhang J."/>
            <person name="Kudrna D."/>
            <person name="Lee S."/>
            <person name="Talag J."/>
            <person name="Welchert J."/>
            <person name="Wing R.A."/>
        </authorList>
    </citation>
    <scope>NUCLEOTIDE SEQUENCE [LARGE SCALE GENOMIC DNA]</scope>
    <source>
        <strain evidence="1">cv. OR44</strain>
    </source>
</reference>
<dbReference type="Gramene" id="OMERI04G17690.1">
    <property type="protein sequence ID" value="OMERI04G17690.1"/>
    <property type="gene ID" value="OMERI04G17690"/>
</dbReference>
<proteinExistence type="predicted"/>
<evidence type="ECO:0000313" key="2">
    <source>
        <dbReference type="Proteomes" id="UP000008021"/>
    </source>
</evidence>